<gene>
    <name evidence="3" type="ORF">GCM10023144_43530</name>
</gene>
<dbReference type="Pfam" id="PF13561">
    <property type="entry name" value="adh_short_C2"/>
    <property type="match status" value="1"/>
</dbReference>
<organism evidence="3 4">
    <name type="scientific">Pigmentiphaga soli</name>
    <dbReference type="NCBI Taxonomy" id="1007095"/>
    <lineage>
        <taxon>Bacteria</taxon>
        <taxon>Pseudomonadati</taxon>
        <taxon>Pseudomonadota</taxon>
        <taxon>Betaproteobacteria</taxon>
        <taxon>Burkholderiales</taxon>
        <taxon>Alcaligenaceae</taxon>
        <taxon>Pigmentiphaga</taxon>
    </lineage>
</organism>
<dbReference type="SUPFAM" id="SSF51735">
    <property type="entry name" value="NAD(P)-binding Rossmann-fold domains"/>
    <property type="match status" value="1"/>
</dbReference>
<comment type="caution">
    <text evidence="3">The sequence shown here is derived from an EMBL/GenBank/DDBJ whole genome shotgun (WGS) entry which is preliminary data.</text>
</comment>
<dbReference type="InterPro" id="IPR036291">
    <property type="entry name" value="NAD(P)-bd_dom_sf"/>
</dbReference>
<dbReference type="PANTHER" id="PTHR42760">
    <property type="entry name" value="SHORT-CHAIN DEHYDROGENASES/REDUCTASES FAMILY MEMBER"/>
    <property type="match status" value="1"/>
</dbReference>
<name>A0ABP8HNX0_9BURK</name>
<comment type="similarity">
    <text evidence="1">Belongs to the short-chain dehydrogenases/reductases (SDR) family.</text>
</comment>
<dbReference type="Proteomes" id="UP001501671">
    <property type="component" value="Unassembled WGS sequence"/>
</dbReference>
<dbReference type="PRINTS" id="PR00081">
    <property type="entry name" value="GDHRDH"/>
</dbReference>
<dbReference type="PANTHER" id="PTHR42760:SF133">
    <property type="entry name" value="3-OXOACYL-[ACYL-CARRIER-PROTEIN] REDUCTASE"/>
    <property type="match status" value="1"/>
</dbReference>
<sequence length="253" mass="25846">MSCVVADKSVIVTGAASGIGKACAAYLLAGGNRVLAMDLDMVRLAAAFPERDEQQLVLFAGDVSQAPACVAAVEAACRQFGRLDALMHWAGRHSIKTWDELTAEDFADLLAVNVTGAFLMAQAAARRMKDDGGGAIVLTGSTAVIHAPIGGKAGNGGPAYVTAKAAVTGLVRTLARALGSHGIRVNGIAPGVTETPMIGNYSEQSRQAQIAQSPMGRIGSAEEVAEAGCLLIADASRYVSGEMLIVNGATSFG</sequence>
<keyword evidence="4" id="KW-1185">Reference proteome</keyword>
<protein>
    <submittedName>
        <fullName evidence="3">SDR family NAD(P)-dependent oxidoreductase</fullName>
    </submittedName>
</protein>
<dbReference type="InterPro" id="IPR002347">
    <property type="entry name" value="SDR_fam"/>
</dbReference>
<proteinExistence type="inferred from homology"/>
<evidence type="ECO:0000313" key="3">
    <source>
        <dbReference type="EMBL" id="GAA4342043.1"/>
    </source>
</evidence>
<dbReference type="Gene3D" id="3.40.50.720">
    <property type="entry name" value="NAD(P)-binding Rossmann-like Domain"/>
    <property type="match status" value="1"/>
</dbReference>
<evidence type="ECO:0000313" key="4">
    <source>
        <dbReference type="Proteomes" id="UP001501671"/>
    </source>
</evidence>
<dbReference type="InterPro" id="IPR020904">
    <property type="entry name" value="Sc_DH/Rdtase_CS"/>
</dbReference>
<evidence type="ECO:0000256" key="1">
    <source>
        <dbReference type="ARBA" id="ARBA00006484"/>
    </source>
</evidence>
<accession>A0ABP8HNX0</accession>
<evidence type="ECO:0000256" key="2">
    <source>
        <dbReference type="ARBA" id="ARBA00023002"/>
    </source>
</evidence>
<keyword evidence="2" id="KW-0560">Oxidoreductase</keyword>
<reference evidence="4" key="1">
    <citation type="journal article" date="2019" name="Int. J. Syst. Evol. Microbiol.">
        <title>The Global Catalogue of Microorganisms (GCM) 10K type strain sequencing project: providing services to taxonomists for standard genome sequencing and annotation.</title>
        <authorList>
            <consortium name="The Broad Institute Genomics Platform"/>
            <consortium name="The Broad Institute Genome Sequencing Center for Infectious Disease"/>
            <person name="Wu L."/>
            <person name="Ma J."/>
        </authorList>
    </citation>
    <scope>NUCLEOTIDE SEQUENCE [LARGE SCALE GENOMIC DNA]</scope>
    <source>
        <strain evidence="4">JCM 17666</strain>
    </source>
</reference>
<dbReference type="EMBL" id="BAABFO010000031">
    <property type="protein sequence ID" value="GAA4342043.1"/>
    <property type="molecule type" value="Genomic_DNA"/>
</dbReference>
<dbReference type="RefSeq" id="WP_345252038.1">
    <property type="nucleotide sequence ID" value="NZ_BAABFO010000031.1"/>
</dbReference>
<dbReference type="PROSITE" id="PS00061">
    <property type="entry name" value="ADH_SHORT"/>
    <property type="match status" value="1"/>
</dbReference>
<dbReference type="CDD" id="cd05233">
    <property type="entry name" value="SDR_c"/>
    <property type="match status" value="1"/>
</dbReference>